<name>A0ACD4NNP2_9HYPH</name>
<reference evidence="1" key="1">
    <citation type="submission" date="2022-11" db="EMBL/GenBank/DDBJ databases">
        <title>beta-Carotene-producing bacterium, Jeongeuplla avenae sp. nov., alleviates the salt stress of Arabidopsis seedlings.</title>
        <authorList>
            <person name="Jiang L."/>
            <person name="Lee J."/>
        </authorList>
    </citation>
    <scope>NUCLEOTIDE SEQUENCE</scope>
    <source>
        <strain evidence="1">DY_R2A_6</strain>
    </source>
</reference>
<keyword evidence="2" id="KW-1185">Reference proteome</keyword>
<dbReference type="EMBL" id="CP113520">
    <property type="protein sequence ID" value="WAJ28494.1"/>
    <property type="molecule type" value="Genomic_DNA"/>
</dbReference>
<sequence>MKPGRVLISGAGVAGLSAAFWLSRAGWSVRVVEAAPDLRRGGYMMGLSGPGYETARRMGLLPKLEARAFAVEENVYRDRRGREIARLRYRDFIRDLPYLALLRTDLVRELRDVLVPDVSIAFETRIERIEDRSPDGGTVRATLSDGSAVEADLVIGADGLRSATRRLVFGPDEAFLRPLGYRFAVYDVEAALEPGVDFLSYVEPGHMAEYYRLSPTRVAALHVWRSVGSGPVEPSRRWSLLRDVSRASHPFVGRHLDLAEAAGLDCVLDDLVLAEADSWSRGRVLLLGDAAHSLTLVSGQGAGMAMASAERLGRALEAGSIEAALRRHEAELRPAIARLQGRARRSAAMFIPASPLAFRLRNAAIRHMPRRWLARYLSSAIREEAMMAQ</sequence>
<protein>
    <submittedName>
        <fullName evidence="1">FAD-dependent monooxygenase</fullName>
    </submittedName>
</protein>
<gene>
    <name evidence="1" type="ORF">OXU80_27430</name>
</gene>
<keyword evidence="1" id="KW-0560">Oxidoreductase</keyword>
<evidence type="ECO:0000313" key="2">
    <source>
        <dbReference type="Proteomes" id="UP001163223"/>
    </source>
</evidence>
<accession>A0ACD4NNP2</accession>
<evidence type="ECO:0000313" key="1">
    <source>
        <dbReference type="EMBL" id="WAJ28494.1"/>
    </source>
</evidence>
<keyword evidence="1" id="KW-0503">Monooxygenase</keyword>
<dbReference type="Proteomes" id="UP001163223">
    <property type="component" value="Chromosome"/>
</dbReference>
<organism evidence="1 2">
    <name type="scientific">Antarcticirhabdus aurantiaca</name>
    <dbReference type="NCBI Taxonomy" id="2606717"/>
    <lineage>
        <taxon>Bacteria</taxon>
        <taxon>Pseudomonadati</taxon>
        <taxon>Pseudomonadota</taxon>
        <taxon>Alphaproteobacteria</taxon>
        <taxon>Hyphomicrobiales</taxon>
        <taxon>Aurantimonadaceae</taxon>
        <taxon>Antarcticirhabdus</taxon>
    </lineage>
</organism>
<proteinExistence type="predicted"/>